<dbReference type="EMBL" id="SWKU01000031">
    <property type="protein sequence ID" value="KAF2995658.1"/>
    <property type="molecule type" value="Genomic_DNA"/>
</dbReference>
<feature type="compositionally biased region" description="Basic residues" evidence="1">
    <location>
        <begin position="208"/>
        <end position="219"/>
    </location>
</feature>
<proteinExistence type="predicted"/>
<accession>A0A9P4W7Z5</accession>
<feature type="region of interest" description="Disordered" evidence="1">
    <location>
        <begin position="247"/>
        <end position="289"/>
    </location>
</feature>
<dbReference type="OrthoDB" id="3787379at2759"/>
<feature type="compositionally biased region" description="Basic and acidic residues" evidence="1">
    <location>
        <begin position="192"/>
        <end position="207"/>
    </location>
</feature>
<name>A0A9P4W7Z5_CURKU</name>
<evidence type="ECO:0000313" key="2">
    <source>
        <dbReference type="EMBL" id="KAF2995658.1"/>
    </source>
</evidence>
<sequence>MADPSNLMRQLGLPLTFSTSRDTFQGCGGLPRNHDAFTINVMNPPQEDDGAQLSRNDDFMKFQSSYPLEQGAGHASDDDDSIMGAVDEDDEIAALRHATAALTTMPTAPAPPHVESVVQRLYKFHSRSLRVIECGKELDRITSKIDTLLNAGTNYDSNNERRRFASRLVELGEEKEAVRAILQMLLRSLDSSKRKMEKKQVAQEKQGEKKKKRTARRQATRAVEQAATGVSQVGVGLSQAGMGLTQAGRELSQAAKRPPRWTAQQKRTGRGRSQAGGPSPERYLKTSTSESMAIVKVEQDTHSAAPEATEDNKRIYSPAKILYLWQINQALREDMKAVFSASSPLHNVTSTDDLQKLKKSTLGWKLDCICLDLFYPTAAWQLRQMALARSQRLMIWEYSWAGTLLLLPRRMKQIWLDITPAPAEKRKQHPLLLNVFLHKNKIGDRLFRYCGENIAKLARVIVGWRHGPEVILTGTLSEKSLVHVKRLEEMVGRKLKFSGKVVRGVDARFARIEEGLQQVTSRKNMWPGKKRGDKHPLSWLRDFSWRRATRESFAILVHEDQGQKVTLLDDVLNIARYKNRILFIHLKVQIPVILAPRVEALSTLSTATPTVHVFLNTENVLASATKHRAFIPSTLGPDTRLVSLTCIVAADAGVVLLATEVLDGDDV</sequence>
<evidence type="ECO:0000256" key="1">
    <source>
        <dbReference type="SAM" id="MobiDB-lite"/>
    </source>
</evidence>
<organism evidence="2 3">
    <name type="scientific">Curvularia kusanoi</name>
    <name type="common">Cochliobolus kusanoi</name>
    <dbReference type="NCBI Taxonomy" id="90978"/>
    <lineage>
        <taxon>Eukaryota</taxon>
        <taxon>Fungi</taxon>
        <taxon>Dikarya</taxon>
        <taxon>Ascomycota</taxon>
        <taxon>Pezizomycotina</taxon>
        <taxon>Dothideomycetes</taxon>
        <taxon>Pleosporomycetidae</taxon>
        <taxon>Pleosporales</taxon>
        <taxon>Pleosporineae</taxon>
        <taxon>Pleosporaceae</taxon>
        <taxon>Curvularia</taxon>
    </lineage>
</organism>
<keyword evidence="3" id="KW-1185">Reference proteome</keyword>
<reference evidence="2" key="1">
    <citation type="submission" date="2019-04" db="EMBL/GenBank/DDBJ databases">
        <title>Sequencing of skin fungus with MAO and IRED activity.</title>
        <authorList>
            <person name="Marsaioli A.J."/>
            <person name="Bonatto J.M.C."/>
            <person name="Reis Junior O."/>
        </authorList>
    </citation>
    <scope>NUCLEOTIDE SEQUENCE</scope>
    <source>
        <strain evidence="2">30M1</strain>
    </source>
</reference>
<evidence type="ECO:0000313" key="3">
    <source>
        <dbReference type="Proteomes" id="UP000801428"/>
    </source>
</evidence>
<comment type="caution">
    <text evidence="2">The sequence shown here is derived from an EMBL/GenBank/DDBJ whole genome shotgun (WGS) entry which is preliminary data.</text>
</comment>
<feature type="region of interest" description="Disordered" evidence="1">
    <location>
        <begin position="192"/>
        <end position="225"/>
    </location>
</feature>
<protein>
    <submittedName>
        <fullName evidence="2">Uncharacterized protein</fullName>
    </submittedName>
</protein>
<dbReference type="AlphaFoldDB" id="A0A9P4W7Z5"/>
<gene>
    <name evidence="2" type="ORF">E8E13_001440</name>
</gene>
<dbReference type="Proteomes" id="UP000801428">
    <property type="component" value="Unassembled WGS sequence"/>
</dbReference>